<gene>
    <name evidence="1" type="ORF">PYV00_23310</name>
</gene>
<reference evidence="1 2" key="1">
    <citation type="submission" date="2023-03" db="EMBL/GenBank/DDBJ databases">
        <title>NovoSphingobium album sp. nov. isolated from polycyclic aromatic hydrocarbons- and heavy-metal polluted soil.</title>
        <authorList>
            <person name="Liu Z."/>
            <person name="Wang K."/>
        </authorList>
    </citation>
    <scope>NUCLEOTIDE SEQUENCE [LARGE SCALE GENOMIC DNA]</scope>
    <source>
        <strain evidence="1 2">H3SJ31-1</strain>
    </source>
</reference>
<accession>A0ABT5WXK3</accession>
<keyword evidence="2" id="KW-1185">Reference proteome</keyword>
<organism evidence="1 2">
    <name type="scientific">Novosphingobium album</name>
    <name type="common">ex Liu et al. 2023</name>
    <dbReference type="NCBI Taxonomy" id="3031130"/>
    <lineage>
        <taxon>Bacteria</taxon>
        <taxon>Pseudomonadati</taxon>
        <taxon>Pseudomonadota</taxon>
        <taxon>Alphaproteobacteria</taxon>
        <taxon>Sphingomonadales</taxon>
        <taxon>Sphingomonadaceae</taxon>
        <taxon>Novosphingobium</taxon>
    </lineage>
</organism>
<name>A0ABT5WXK3_9SPHN</name>
<dbReference type="RefSeq" id="WP_275230750.1">
    <property type="nucleotide sequence ID" value="NZ_JARESE010000095.1"/>
</dbReference>
<proteinExistence type="predicted"/>
<dbReference type="Proteomes" id="UP001216253">
    <property type="component" value="Unassembled WGS sequence"/>
</dbReference>
<sequence>MEYLDRKLAQAEERNRLRTFLTTLLADQVSEEASAFHAFIGWARQRLEKMDTQLQLATIAAEVSGMNAFRPEGDVDSQER</sequence>
<dbReference type="EMBL" id="JARESE010000095">
    <property type="protein sequence ID" value="MDE8654627.1"/>
    <property type="molecule type" value="Genomic_DNA"/>
</dbReference>
<evidence type="ECO:0000313" key="1">
    <source>
        <dbReference type="EMBL" id="MDE8654627.1"/>
    </source>
</evidence>
<comment type="caution">
    <text evidence="1">The sequence shown here is derived from an EMBL/GenBank/DDBJ whole genome shotgun (WGS) entry which is preliminary data.</text>
</comment>
<evidence type="ECO:0000313" key="2">
    <source>
        <dbReference type="Proteomes" id="UP001216253"/>
    </source>
</evidence>
<protein>
    <submittedName>
        <fullName evidence="1">Uncharacterized protein</fullName>
    </submittedName>
</protein>